<feature type="transmembrane region" description="Helical" evidence="5">
    <location>
        <begin position="52"/>
        <end position="71"/>
    </location>
</feature>
<gene>
    <name evidence="7" type="ORF">LOC71_04525</name>
</gene>
<dbReference type="RefSeq" id="WP_230271717.1">
    <property type="nucleotide sequence ID" value="NZ_JAJKFW010000006.1"/>
</dbReference>
<evidence type="ECO:0000259" key="6">
    <source>
        <dbReference type="Pfam" id="PF04932"/>
    </source>
</evidence>
<feature type="transmembrane region" description="Helical" evidence="5">
    <location>
        <begin position="336"/>
        <end position="361"/>
    </location>
</feature>
<dbReference type="PANTHER" id="PTHR37422:SF13">
    <property type="entry name" value="LIPOPOLYSACCHARIDE BIOSYNTHESIS PROTEIN PA4999-RELATED"/>
    <property type="match status" value="1"/>
</dbReference>
<keyword evidence="3 5" id="KW-1133">Transmembrane helix</keyword>
<dbReference type="EMBL" id="JAJKFW010000006">
    <property type="protein sequence ID" value="MCC9641527.1"/>
    <property type="molecule type" value="Genomic_DNA"/>
</dbReference>
<dbReference type="InterPro" id="IPR051533">
    <property type="entry name" value="WaaL-like"/>
</dbReference>
<organism evidence="7 8">
    <name type="scientific">Rhodopirellula halodulae</name>
    <dbReference type="NCBI Taxonomy" id="2894198"/>
    <lineage>
        <taxon>Bacteria</taxon>
        <taxon>Pseudomonadati</taxon>
        <taxon>Planctomycetota</taxon>
        <taxon>Planctomycetia</taxon>
        <taxon>Pirellulales</taxon>
        <taxon>Pirellulaceae</taxon>
        <taxon>Rhodopirellula</taxon>
    </lineage>
</organism>
<protein>
    <submittedName>
        <fullName evidence="7">O-antigen ligase family protein</fullName>
    </submittedName>
</protein>
<sequence length="442" mass="46570">MLPLSAQIRRALSESSTLASLTWCLVVLSVFFGPLDISSDAETMTVGLDGQVACKLLVAGMAALVGAYGFLTSPSVRQTLTTLPPLVVMSILALAGLATPIAISSASLPTTLINITFVVFMVVALFLLGLRGLVTAVLAGVTVTMCLALFFYFFVPKYGLFPELLADGLVVNRMSGTAHPNAVGRAMVLGGISTLYLFRTGTLRLNVALPLFVCFGFAAYLAWSRTALLAGTFGMAILFLDRLTTRAGVAAAAALALVGVMGLASVYVSGQEDHVVGKVLAKVSKSGDAEEITSGTGRSEIWAKAISLISDRPLIGHGFNAAPILMLEYSQATHNAVLHATLAGGLLAGVLMLGLLFWNVFLVFGSEHLLIRAFSAFTVLSCLTEDTILETFPGPCTIVWLLCIFYPVMVDARQVDAIKARKSLQSDRFPDNVGGAQNPGLA</sequence>
<dbReference type="Pfam" id="PF04932">
    <property type="entry name" value="Wzy_C"/>
    <property type="match status" value="1"/>
</dbReference>
<reference evidence="7" key="1">
    <citation type="submission" date="2021-11" db="EMBL/GenBank/DDBJ databases">
        <title>Genome sequence.</title>
        <authorList>
            <person name="Sun Q."/>
        </authorList>
    </citation>
    <scope>NUCLEOTIDE SEQUENCE</scope>
    <source>
        <strain evidence="7">JC740</strain>
    </source>
</reference>
<keyword evidence="2 5" id="KW-0812">Transmembrane</keyword>
<evidence type="ECO:0000256" key="4">
    <source>
        <dbReference type="ARBA" id="ARBA00023136"/>
    </source>
</evidence>
<keyword evidence="8" id="KW-1185">Reference proteome</keyword>
<evidence type="ECO:0000313" key="7">
    <source>
        <dbReference type="EMBL" id="MCC9641527.1"/>
    </source>
</evidence>
<comment type="caution">
    <text evidence="7">The sequence shown here is derived from an EMBL/GenBank/DDBJ whole genome shotgun (WGS) entry which is preliminary data.</text>
</comment>
<dbReference type="PANTHER" id="PTHR37422">
    <property type="entry name" value="TEICHURONIC ACID BIOSYNTHESIS PROTEIN TUAE"/>
    <property type="match status" value="1"/>
</dbReference>
<evidence type="ECO:0000256" key="1">
    <source>
        <dbReference type="ARBA" id="ARBA00004141"/>
    </source>
</evidence>
<keyword evidence="4 5" id="KW-0472">Membrane</keyword>
<feature type="transmembrane region" description="Helical" evidence="5">
    <location>
        <begin position="243"/>
        <end position="268"/>
    </location>
</feature>
<keyword evidence="7" id="KW-0436">Ligase</keyword>
<feature type="domain" description="O-antigen ligase-related" evidence="6">
    <location>
        <begin position="211"/>
        <end position="352"/>
    </location>
</feature>
<feature type="transmembrane region" description="Helical" evidence="5">
    <location>
        <begin position="137"/>
        <end position="155"/>
    </location>
</feature>
<proteinExistence type="predicted"/>
<feature type="transmembrane region" description="Helical" evidence="5">
    <location>
        <begin position="392"/>
        <end position="412"/>
    </location>
</feature>
<evidence type="ECO:0000256" key="5">
    <source>
        <dbReference type="SAM" id="Phobius"/>
    </source>
</evidence>
<evidence type="ECO:0000313" key="8">
    <source>
        <dbReference type="Proteomes" id="UP001430306"/>
    </source>
</evidence>
<feature type="transmembrane region" description="Helical" evidence="5">
    <location>
        <begin position="83"/>
        <end position="106"/>
    </location>
</feature>
<dbReference type="InterPro" id="IPR007016">
    <property type="entry name" value="O-antigen_ligase-rel_domated"/>
</dbReference>
<feature type="transmembrane region" description="Helical" evidence="5">
    <location>
        <begin position="205"/>
        <end position="223"/>
    </location>
</feature>
<name>A0ABS8NF15_9BACT</name>
<accession>A0ABS8NF15</accession>
<evidence type="ECO:0000256" key="2">
    <source>
        <dbReference type="ARBA" id="ARBA00022692"/>
    </source>
</evidence>
<feature type="transmembrane region" description="Helical" evidence="5">
    <location>
        <begin position="112"/>
        <end position="130"/>
    </location>
</feature>
<dbReference type="GO" id="GO:0016874">
    <property type="term" value="F:ligase activity"/>
    <property type="evidence" value="ECO:0007669"/>
    <property type="project" value="UniProtKB-KW"/>
</dbReference>
<feature type="transmembrane region" description="Helical" evidence="5">
    <location>
        <begin position="12"/>
        <end position="32"/>
    </location>
</feature>
<evidence type="ECO:0000256" key="3">
    <source>
        <dbReference type="ARBA" id="ARBA00022989"/>
    </source>
</evidence>
<dbReference type="Proteomes" id="UP001430306">
    <property type="component" value="Unassembled WGS sequence"/>
</dbReference>
<feature type="transmembrane region" description="Helical" evidence="5">
    <location>
        <begin position="182"/>
        <end position="198"/>
    </location>
</feature>
<comment type="subcellular location">
    <subcellularLocation>
        <location evidence="1">Membrane</location>
        <topology evidence="1">Multi-pass membrane protein</topology>
    </subcellularLocation>
</comment>